<dbReference type="Proteomes" id="UP000614350">
    <property type="component" value="Unassembled WGS sequence"/>
</dbReference>
<organism evidence="3 4">
    <name type="scientific">Vespula vulgaris</name>
    <name type="common">Yellow jacket</name>
    <name type="synonym">Wasp</name>
    <dbReference type="NCBI Taxonomy" id="7454"/>
    <lineage>
        <taxon>Eukaryota</taxon>
        <taxon>Metazoa</taxon>
        <taxon>Ecdysozoa</taxon>
        <taxon>Arthropoda</taxon>
        <taxon>Hexapoda</taxon>
        <taxon>Insecta</taxon>
        <taxon>Pterygota</taxon>
        <taxon>Neoptera</taxon>
        <taxon>Endopterygota</taxon>
        <taxon>Hymenoptera</taxon>
        <taxon>Apocrita</taxon>
        <taxon>Aculeata</taxon>
        <taxon>Vespoidea</taxon>
        <taxon>Vespidae</taxon>
        <taxon>Vespinae</taxon>
        <taxon>Vespula</taxon>
    </lineage>
</organism>
<evidence type="ECO:0000256" key="1">
    <source>
        <dbReference type="SAM" id="MobiDB-lite"/>
    </source>
</evidence>
<keyword evidence="2" id="KW-1133">Transmembrane helix</keyword>
<reference evidence="3" key="1">
    <citation type="journal article" date="2020" name="G3 (Bethesda)">
        <title>High-Quality Assemblies for Three Invasive Social Wasps from the &lt;i&gt;Vespula&lt;/i&gt; Genus.</title>
        <authorList>
            <person name="Harrop T.W.R."/>
            <person name="Guhlin J."/>
            <person name="McLaughlin G.M."/>
            <person name="Permina E."/>
            <person name="Stockwell P."/>
            <person name="Gilligan J."/>
            <person name="Le Lec M.F."/>
            <person name="Gruber M.A.M."/>
            <person name="Quinn O."/>
            <person name="Lovegrove M."/>
            <person name="Duncan E.J."/>
            <person name="Remnant E.J."/>
            <person name="Van Eeckhoven J."/>
            <person name="Graham B."/>
            <person name="Knapp R.A."/>
            <person name="Langford K.W."/>
            <person name="Kronenberg Z."/>
            <person name="Press M.O."/>
            <person name="Eacker S.M."/>
            <person name="Wilson-Rankin E.E."/>
            <person name="Purcell J."/>
            <person name="Lester P.J."/>
            <person name="Dearden P.K."/>
        </authorList>
    </citation>
    <scope>NUCLEOTIDE SEQUENCE</scope>
    <source>
        <strain evidence="3">Marl-1</strain>
    </source>
</reference>
<evidence type="ECO:0000313" key="3">
    <source>
        <dbReference type="EMBL" id="KAF7401011.1"/>
    </source>
</evidence>
<keyword evidence="4" id="KW-1185">Reference proteome</keyword>
<feature type="transmembrane region" description="Helical" evidence="2">
    <location>
        <begin position="27"/>
        <end position="54"/>
    </location>
</feature>
<comment type="caution">
    <text evidence="3">The sequence shown here is derived from an EMBL/GenBank/DDBJ whole genome shotgun (WGS) entry which is preliminary data.</text>
</comment>
<protein>
    <submittedName>
        <fullName evidence="3">Uncharacterized protein</fullName>
    </submittedName>
</protein>
<evidence type="ECO:0000313" key="4">
    <source>
        <dbReference type="Proteomes" id="UP000614350"/>
    </source>
</evidence>
<feature type="region of interest" description="Disordered" evidence="1">
    <location>
        <begin position="1"/>
        <end position="24"/>
    </location>
</feature>
<name>A0A834KBT3_VESVU</name>
<evidence type="ECO:0000256" key="2">
    <source>
        <dbReference type="SAM" id="Phobius"/>
    </source>
</evidence>
<gene>
    <name evidence="3" type="ORF">HZH66_006195</name>
</gene>
<keyword evidence="2" id="KW-0472">Membrane</keyword>
<dbReference type="AlphaFoldDB" id="A0A834KBT3"/>
<dbReference type="EMBL" id="JACSEA010000005">
    <property type="protein sequence ID" value="KAF7401011.1"/>
    <property type="molecule type" value="Genomic_DNA"/>
</dbReference>
<accession>A0A834KBT3</accession>
<proteinExistence type="predicted"/>
<keyword evidence="2" id="KW-0812">Transmembrane</keyword>
<sequence>MGSHDFTDSQTGRGGLESPSPRSATTAAAAVTTAATAVIVTAAAAAAAAAVTVVTLSRLIDTFSNVFHHYPLAVLESLNPYETAFVINQECQWTQARWTQSAWKKVDVSTTREEFANPLLSFVYKGDMSRASAQFHDRWNNEL</sequence>